<dbReference type="RefSeq" id="WP_307481386.1">
    <property type="nucleotide sequence ID" value="NZ_JAUTBF010000001.1"/>
</dbReference>
<sequence length="102" mass="11205">MSPNEARDYARAAIGGYGWGGDQFSCLVSLWNRESGWRADALNPWSGAYGIPQALPGEKMASAGLDWRSNAGTQIRWGLSYISARYGDPCGAWNHSEQTGWY</sequence>
<dbReference type="SUPFAM" id="SSF53955">
    <property type="entry name" value="Lysozyme-like"/>
    <property type="match status" value="1"/>
</dbReference>
<evidence type="ECO:0000313" key="1">
    <source>
        <dbReference type="EMBL" id="MDQ1122726.1"/>
    </source>
</evidence>
<dbReference type="Proteomes" id="UP001226691">
    <property type="component" value="Unassembled WGS sequence"/>
</dbReference>
<proteinExistence type="predicted"/>
<accession>A0ABU0TSS8</accession>
<name>A0ABU0TSS8_MICTR</name>
<gene>
    <name evidence="1" type="ORF">QE412_001299</name>
</gene>
<reference evidence="1 2" key="1">
    <citation type="submission" date="2023-07" db="EMBL/GenBank/DDBJ databases">
        <title>Functional and genomic diversity of the sorghum phyllosphere microbiome.</title>
        <authorList>
            <person name="Shade A."/>
        </authorList>
    </citation>
    <scope>NUCLEOTIDE SEQUENCE [LARGE SCALE GENOMIC DNA]</scope>
    <source>
        <strain evidence="1 2">SORGH_AS_1207</strain>
    </source>
</reference>
<keyword evidence="2" id="KW-1185">Reference proteome</keyword>
<protein>
    <recommendedName>
        <fullName evidence="3">Lytic transglycosylase domain-containing protein</fullName>
    </recommendedName>
</protein>
<dbReference type="InterPro" id="IPR023346">
    <property type="entry name" value="Lysozyme-like_dom_sf"/>
</dbReference>
<dbReference type="EMBL" id="JAUTBF010000001">
    <property type="protein sequence ID" value="MDQ1122726.1"/>
    <property type="molecule type" value="Genomic_DNA"/>
</dbReference>
<evidence type="ECO:0008006" key="3">
    <source>
        <dbReference type="Google" id="ProtNLM"/>
    </source>
</evidence>
<comment type="caution">
    <text evidence="1">The sequence shown here is derived from an EMBL/GenBank/DDBJ whole genome shotgun (WGS) entry which is preliminary data.</text>
</comment>
<organism evidence="1 2">
    <name type="scientific">Microbacterium trichothecenolyticum</name>
    <name type="common">Aureobacterium trichothecenolyticum</name>
    <dbReference type="NCBI Taxonomy" id="69370"/>
    <lineage>
        <taxon>Bacteria</taxon>
        <taxon>Bacillati</taxon>
        <taxon>Actinomycetota</taxon>
        <taxon>Actinomycetes</taxon>
        <taxon>Micrococcales</taxon>
        <taxon>Microbacteriaceae</taxon>
        <taxon>Microbacterium</taxon>
    </lineage>
</organism>
<evidence type="ECO:0000313" key="2">
    <source>
        <dbReference type="Proteomes" id="UP001226691"/>
    </source>
</evidence>